<evidence type="ECO:0000313" key="1">
    <source>
        <dbReference type="EMBL" id="OHA43371.1"/>
    </source>
</evidence>
<dbReference type="SUPFAM" id="SSF143011">
    <property type="entry name" value="RelE-like"/>
    <property type="match status" value="1"/>
</dbReference>
<organism evidence="1 2">
    <name type="scientific">Candidatus Taylorbacteria bacterium RIFCSPLOWO2_12_FULL_44_15c</name>
    <dbReference type="NCBI Taxonomy" id="1802333"/>
    <lineage>
        <taxon>Bacteria</taxon>
        <taxon>Candidatus Tayloriibacteriota</taxon>
    </lineage>
</organism>
<evidence type="ECO:0000313" key="2">
    <source>
        <dbReference type="Proteomes" id="UP000176355"/>
    </source>
</evidence>
<accession>A0A1G2P726</accession>
<comment type="caution">
    <text evidence="1">The sequence shown here is derived from an EMBL/GenBank/DDBJ whole genome shotgun (WGS) entry which is preliminary data.</text>
</comment>
<reference evidence="1 2" key="1">
    <citation type="journal article" date="2016" name="Nat. Commun.">
        <title>Thousands of microbial genomes shed light on interconnected biogeochemical processes in an aquifer system.</title>
        <authorList>
            <person name="Anantharaman K."/>
            <person name="Brown C.T."/>
            <person name="Hug L.A."/>
            <person name="Sharon I."/>
            <person name="Castelle C.J."/>
            <person name="Probst A.J."/>
            <person name="Thomas B.C."/>
            <person name="Singh A."/>
            <person name="Wilkins M.J."/>
            <person name="Karaoz U."/>
            <person name="Brodie E.L."/>
            <person name="Williams K.H."/>
            <person name="Hubbard S.S."/>
            <person name="Banfield J.F."/>
        </authorList>
    </citation>
    <scope>NUCLEOTIDE SEQUENCE [LARGE SCALE GENOMIC DNA]</scope>
</reference>
<dbReference type="InterPro" id="IPR035093">
    <property type="entry name" value="RelE/ParE_toxin_dom_sf"/>
</dbReference>
<evidence type="ECO:0008006" key="3">
    <source>
        <dbReference type="Google" id="ProtNLM"/>
    </source>
</evidence>
<dbReference type="Proteomes" id="UP000176355">
    <property type="component" value="Unassembled WGS sequence"/>
</dbReference>
<dbReference type="Gene3D" id="3.30.2310.20">
    <property type="entry name" value="RelE-like"/>
    <property type="match status" value="1"/>
</dbReference>
<dbReference type="EMBL" id="MHSL01000025">
    <property type="protein sequence ID" value="OHA43371.1"/>
    <property type="molecule type" value="Genomic_DNA"/>
</dbReference>
<protein>
    <recommendedName>
        <fullName evidence="3">Addiction module toxin RelE</fullName>
    </recommendedName>
</protein>
<dbReference type="AlphaFoldDB" id="A0A1G2P726"/>
<proteinExistence type="predicted"/>
<sequence length="79" mass="9326">MNKIQKFLAKLNRKERETADLIIEKIQSQEFEGLNIKKLKGFEKLFRVRKGVLRVIFSVEKDNVNILDIARRSSTTYDL</sequence>
<dbReference type="STRING" id="1802333.A3G03_03335"/>
<gene>
    <name evidence="1" type="ORF">A3G03_03335</name>
</gene>
<name>A0A1G2P726_9BACT</name>